<dbReference type="AlphaFoldDB" id="A0A165ZS75"/>
<dbReference type="InterPro" id="IPR036322">
    <property type="entry name" value="WD40_repeat_dom_sf"/>
</dbReference>
<feature type="domain" description="F-box" evidence="1">
    <location>
        <begin position="12"/>
        <end position="58"/>
    </location>
</feature>
<evidence type="ECO:0000313" key="3">
    <source>
        <dbReference type="Proteomes" id="UP000076798"/>
    </source>
</evidence>
<dbReference type="InterPro" id="IPR015943">
    <property type="entry name" value="WD40/YVTN_repeat-like_dom_sf"/>
</dbReference>
<dbReference type="GO" id="GO:0031146">
    <property type="term" value="P:SCF-dependent proteasomal ubiquitin-dependent protein catabolic process"/>
    <property type="evidence" value="ECO:0007669"/>
    <property type="project" value="TreeGrafter"/>
</dbReference>
<dbReference type="SUPFAM" id="SSF50978">
    <property type="entry name" value="WD40 repeat-like"/>
    <property type="match status" value="1"/>
</dbReference>
<gene>
    <name evidence="2" type="ORF">SISSUDRAFT_1009772</name>
</gene>
<dbReference type="InterPro" id="IPR036047">
    <property type="entry name" value="F-box-like_dom_sf"/>
</dbReference>
<proteinExistence type="predicted"/>
<dbReference type="Gene3D" id="2.130.10.10">
    <property type="entry name" value="YVTN repeat-like/Quinoprotein amine dehydrogenase"/>
    <property type="match status" value="1"/>
</dbReference>
<sequence length="488" mass="52639">MDDATNEEGNKPFTLITLPADVLLLICGYLSPRSIARLSQVCQNLNVLVNELGWWTYLQRHPRRSTSLRRADWSARAQVRHQYLSDRAWKNHSFITQPIDFAWRGKRHPILSLSADRLVVAVGSRLIVYSISAAGRDRPTKLTKHCTLDISSSSRSPWNSMALTDITGLGCVEPGLVGMPDSIVVAQGDGSLREVALPSNTYQPPPDKPCDAVLRTTASQPQSSGSIQSMSSYRGNNLTLSSTGMAYLYGGSTFDTSPSLVQVSCAKGWSTHLTSSWAALGTSSPTPLAIYSVTPSGLSSHPIARLHRSIDHLVPSAQASASPSAVYGITSPPIGFPAGSPDQIVVSGWFDGKVRLHDLRDGSPKANLVMKDPWTATDAKYCVSVGGGGSAQVAAGSSFHSVVCVWDVRSPDKSGWSLHTPGNDRSPVYSLILEGSRMWCATESRVCVFDFGPDAIASLYPSGLPRLSSNAHHREGYNTQASLYNHLF</sequence>
<dbReference type="Proteomes" id="UP000076798">
    <property type="component" value="Unassembled WGS sequence"/>
</dbReference>
<dbReference type="InterPro" id="IPR001810">
    <property type="entry name" value="F-box_dom"/>
</dbReference>
<dbReference type="Gene3D" id="1.20.1280.50">
    <property type="match status" value="1"/>
</dbReference>
<reference evidence="2 3" key="1">
    <citation type="journal article" date="2016" name="Mol. Biol. Evol.">
        <title>Comparative Genomics of Early-Diverging Mushroom-Forming Fungi Provides Insights into the Origins of Lignocellulose Decay Capabilities.</title>
        <authorList>
            <person name="Nagy L.G."/>
            <person name="Riley R."/>
            <person name="Tritt A."/>
            <person name="Adam C."/>
            <person name="Daum C."/>
            <person name="Floudas D."/>
            <person name="Sun H."/>
            <person name="Yadav J.S."/>
            <person name="Pangilinan J."/>
            <person name="Larsson K.H."/>
            <person name="Matsuura K."/>
            <person name="Barry K."/>
            <person name="Labutti K."/>
            <person name="Kuo R."/>
            <person name="Ohm R.A."/>
            <person name="Bhattacharya S.S."/>
            <person name="Shirouzu T."/>
            <person name="Yoshinaga Y."/>
            <person name="Martin F.M."/>
            <person name="Grigoriev I.V."/>
            <person name="Hibbett D.S."/>
        </authorList>
    </citation>
    <scope>NUCLEOTIDE SEQUENCE [LARGE SCALE GENOMIC DNA]</scope>
    <source>
        <strain evidence="2 3">HHB10207 ss-3</strain>
    </source>
</reference>
<dbReference type="GO" id="GO:0019005">
    <property type="term" value="C:SCF ubiquitin ligase complex"/>
    <property type="evidence" value="ECO:0007669"/>
    <property type="project" value="TreeGrafter"/>
</dbReference>
<dbReference type="SUPFAM" id="SSF81383">
    <property type="entry name" value="F-box domain"/>
    <property type="match status" value="1"/>
</dbReference>
<dbReference type="PANTHER" id="PTHR14381">
    <property type="entry name" value="DACTYLIN"/>
    <property type="match status" value="1"/>
</dbReference>
<evidence type="ECO:0000313" key="2">
    <source>
        <dbReference type="EMBL" id="KZT34583.1"/>
    </source>
</evidence>
<keyword evidence="3" id="KW-1185">Reference proteome</keyword>
<accession>A0A165ZS75</accession>
<evidence type="ECO:0000259" key="1">
    <source>
        <dbReference type="PROSITE" id="PS50181"/>
    </source>
</evidence>
<dbReference type="InterPro" id="IPR052301">
    <property type="entry name" value="SCF_F-box/WD-repeat"/>
</dbReference>
<organism evidence="2 3">
    <name type="scientific">Sistotremastrum suecicum HHB10207 ss-3</name>
    <dbReference type="NCBI Taxonomy" id="1314776"/>
    <lineage>
        <taxon>Eukaryota</taxon>
        <taxon>Fungi</taxon>
        <taxon>Dikarya</taxon>
        <taxon>Basidiomycota</taxon>
        <taxon>Agaricomycotina</taxon>
        <taxon>Agaricomycetes</taxon>
        <taxon>Sistotremastrales</taxon>
        <taxon>Sistotremastraceae</taxon>
        <taxon>Sistotremastrum</taxon>
    </lineage>
</organism>
<protein>
    <recommendedName>
        <fullName evidence="1">F-box domain-containing protein</fullName>
    </recommendedName>
</protein>
<dbReference type="SMART" id="SM00256">
    <property type="entry name" value="FBOX"/>
    <property type="match status" value="1"/>
</dbReference>
<dbReference type="OrthoDB" id="1259151at2759"/>
<dbReference type="EMBL" id="KV428174">
    <property type="protein sequence ID" value="KZT34583.1"/>
    <property type="molecule type" value="Genomic_DNA"/>
</dbReference>
<dbReference type="PROSITE" id="PS50181">
    <property type="entry name" value="FBOX"/>
    <property type="match status" value="1"/>
</dbReference>
<dbReference type="PANTHER" id="PTHR14381:SF1">
    <property type="entry name" value="F-BOX_WD REPEAT-CONTAINING PROTEIN 4"/>
    <property type="match status" value="1"/>
</dbReference>
<dbReference type="Pfam" id="PF12937">
    <property type="entry name" value="F-box-like"/>
    <property type="match status" value="1"/>
</dbReference>
<name>A0A165ZS75_9AGAM</name>